<dbReference type="AlphaFoldDB" id="A0A9W6LET9"/>
<proteinExistence type="predicted"/>
<comment type="caution">
    <text evidence="2">The sequence shown here is derived from an EMBL/GenBank/DDBJ whole genome shotgun (WGS) entry which is preliminary data.</text>
</comment>
<feature type="chain" id="PRO_5040910460" description="DUF2141 domain-containing protein" evidence="1">
    <location>
        <begin position="23"/>
        <end position="142"/>
    </location>
</feature>
<keyword evidence="1" id="KW-0732">Signal</keyword>
<dbReference type="Proteomes" id="UP001144352">
    <property type="component" value="Unassembled WGS sequence"/>
</dbReference>
<dbReference type="InterPro" id="IPR018673">
    <property type="entry name" value="DUF2141"/>
</dbReference>
<reference evidence="2" key="1">
    <citation type="submission" date="2022-12" db="EMBL/GenBank/DDBJ databases">
        <title>Reference genome sequencing for broad-spectrum identification of bacterial and archaeal isolates by mass spectrometry.</title>
        <authorList>
            <person name="Sekiguchi Y."/>
            <person name="Tourlousse D.M."/>
        </authorList>
    </citation>
    <scope>NUCLEOTIDE SEQUENCE</scope>
    <source>
        <strain evidence="2">H2</strain>
    </source>
</reference>
<organism evidence="2 3">
    <name type="scientific">Geobacter hydrogenophilus</name>
    <dbReference type="NCBI Taxonomy" id="40983"/>
    <lineage>
        <taxon>Bacteria</taxon>
        <taxon>Pseudomonadati</taxon>
        <taxon>Thermodesulfobacteriota</taxon>
        <taxon>Desulfuromonadia</taxon>
        <taxon>Geobacterales</taxon>
        <taxon>Geobacteraceae</taxon>
        <taxon>Geobacter</taxon>
    </lineage>
</organism>
<evidence type="ECO:0000313" key="2">
    <source>
        <dbReference type="EMBL" id="GLI39974.1"/>
    </source>
</evidence>
<name>A0A9W6LET9_9BACT</name>
<gene>
    <name evidence="2" type="ORF">GHYDROH2_34750</name>
</gene>
<evidence type="ECO:0008006" key="4">
    <source>
        <dbReference type="Google" id="ProtNLM"/>
    </source>
</evidence>
<feature type="signal peptide" evidence="1">
    <location>
        <begin position="1"/>
        <end position="22"/>
    </location>
</feature>
<evidence type="ECO:0000313" key="3">
    <source>
        <dbReference type="Proteomes" id="UP001144352"/>
    </source>
</evidence>
<dbReference type="RefSeq" id="WP_214184795.1">
    <property type="nucleotide sequence ID" value="NZ_BSDS01000002.1"/>
</dbReference>
<evidence type="ECO:0000256" key="1">
    <source>
        <dbReference type="SAM" id="SignalP"/>
    </source>
</evidence>
<protein>
    <recommendedName>
        <fullName evidence="4">DUF2141 domain-containing protein</fullName>
    </recommendedName>
</protein>
<sequence length="142" mass="15260">MVRFAALLVASLLILQLKPAVAETLTVTVTGFRGVRGTLYVTVWGDEAHFLTDLRHAAARRVLPVSGAEMTVAMDGLSRGVYAVTAFQDENGNGELDRNFIGVPKEPAGVSNDARGVMGPPKFRDAAIVLDRASRSVPLRLR</sequence>
<dbReference type="Pfam" id="PF09912">
    <property type="entry name" value="DUF2141"/>
    <property type="match status" value="1"/>
</dbReference>
<keyword evidence="3" id="KW-1185">Reference proteome</keyword>
<accession>A0A9W6LET9</accession>
<dbReference type="EMBL" id="BSDS01000002">
    <property type="protein sequence ID" value="GLI39974.1"/>
    <property type="molecule type" value="Genomic_DNA"/>
</dbReference>